<dbReference type="SMART" id="SM00066">
    <property type="entry name" value="GAL4"/>
    <property type="match status" value="1"/>
</dbReference>
<evidence type="ECO:0000313" key="6">
    <source>
        <dbReference type="EMBL" id="KAK0453115.1"/>
    </source>
</evidence>
<name>A0AA39K245_9AGAR</name>
<sequence>KMKVAKACDNCKRKKGEGDRQSNQRCKNCISNDVDCTYIAAAKMIPVGLKLILRYRHSSKEYIEDLERRLEKTRMVLRKFLPDAVIEEEMIGRSQNQKRQKRKPTVTEHVSESTDVLANDDTVFDDDSEPDEADRLSQMAVGGPDVKNFGKSSNISFTSTALKVKQELGIPSVRTSQPPSNQLWANLWYVRMSRISSGLQRKYKDADVHLYDYTFPEPDLLDNLVELYFIHINRFWPLLHRPTFERSLAVALHRSDRAFAAIVLMVCANGARFSDDPRVRVDRDELPYRHGWKWFVQVHRVSVLRTPNLYDLQKCLSVFYVEGFLAHCSWTMLGTAVRMAQDLGAHRKQGPGKLPIAEEELLKRAFWVLVCMDRIVSMALGRPCAIQEEDIDADLPNDCDDEYWDSAFVQPSGVPSAMSFFSSFVKLNRIFARCLRTIYSPRRSTALCRSAEKGSKEDIVAELDSSVNEWMDSVPEHIRWEPRPGNEIFYSQSVFLYCSYYHLRILIHRPFIPSPGKSSSLSCPSLVISTNAARSIGYILDRQLQKLPDSPKHYFAEMSIFSAAVILLLNCWSNPTAKSESNDVKRIVQCVNTLQTFERQWPFAGRFWYVMTALVTCNLTVGAASDAISHLVSGVYPKQRQPAPLRENAYIPSQSLFHASQWAELMGMPFPSSNWVSSSDDAYAQNFWVITEDVFHDMLPLDH</sequence>
<dbReference type="GO" id="GO:0003677">
    <property type="term" value="F:DNA binding"/>
    <property type="evidence" value="ECO:0007669"/>
    <property type="project" value="InterPro"/>
</dbReference>
<accession>A0AA39K245</accession>
<dbReference type="EMBL" id="JAUEPT010000003">
    <property type="protein sequence ID" value="KAK0453115.1"/>
    <property type="molecule type" value="Genomic_DNA"/>
</dbReference>
<feature type="region of interest" description="Disordered" evidence="3">
    <location>
        <begin position="91"/>
        <end position="113"/>
    </location>
</feature>
<gene>
    <name evidence="6" type="ORF">EV421DRAFT_1700685</name>
</gene>
<dbReference type="PANTHER" id="PTHR46910">
    <property type="entry name" value="TRANSCRIPTION FACTOR PDR1"/>
    <property type="match status" value="1"/>
</dbReference>
<dbReference type="AlphaFoldDB" id="A0AA39K245"/>
<keyword evidence="7" id="KW-1185">Reference proteome</keyword>
<evidence type="ECO:0000256" key="3">
    <source>
        <dbReference type="SAM" id="MobiDB-lite"/>
    </source>
</evidence>
<dbReference type="InterPro" id="IPR007219">
    <property type="entry name" value="XnlR_reg_dom"/>
</dbReference>
<keyword evidence="1" id="KW-0479">Metal-binding</keyword>
<evidence type="ECO:0000259" key="5">
    <source>
        <dbReference type="SMART" id="SM00906"/>
    </source>
</evidence>
<evidence type="ECO:0000259" key="4">
    <source>
        <dbReference type="SMART" id="SM00066"/>
    </source>
</evidence>
<dbReference type="Pfam" id="PF04082">
    <property type="entry name" value="Fungal_trans"/>
    <property type="match status" value="1"/>
</dbReference>
<reference evidence="6" key="1">
    <citation type="submission" date="2023-06" db="EMBL/GenBank/DDBJ databases">
        <authorList>
            <consortium name="Lawrence Berkeley National Laboratory"/>
            <person name="Ahrendt S."/>
            <person name="Sahu N."/>
            <person name="Indic B."/>
            <person name="Wong-Bajracharya J."/>
            <person name="Merenyi Z."/>
            <person name="Ke H.-M."/>
            <person name="Monk M."/>
            <person name="Kocsube S."/>
            <person name="Drula E."/>
            <person name="Lipzen A."/>
            <person name="Balint B."/>
            <person name="Henrissat B."/>
            <person name="Andreopoulos B."/>
            <person name="Martin F.M."/>
            <person name="Harder C.B."/>
            <person name="Rigling D."/>
            <person name="Ford K.L."/>
            <person name="Foster G.D."/>
            <person name="Pangilinan J."/>
            <person name="Papanicolaou A."/>
            <person name="Barry K."/>
            <person name="LaButti K."/>
            <person name="Viragh M."/>
            <person name="Koriabine M."/>
            <person name="Yan M."/>
            <person name="Riley R."/>
            <person name="Champramary S."/>
            <person name="Plett K.L."/>
            <person name="Tsai I.J."/>
            <person name="Slot J."/>
            <person name="Sipos G."/>
            <person name="Plett J."/>
            <person name="Nagy L.G."/>
            <person name="Grigoriev I.V."/>
        </authorList>
    </citation>
    <scope>NUCLEOTIDE SEQUENCE</scope>
    <source>
        <strain evidence="6">FPL87.14</strain>
    </source>
</reference>
<dbReference type="GO" id="GO:0008270">
    <property type="term" value="F:zinc ion binding"/>
    <property type="evidence" value="ECO:0007669"/>
    <property type="project" value="InterPro"/>
</dbReference>
<organism evidence="6 7">
    <name type="scientific">Armillaria borealis</name>
    <dbReference type="NCBI Taxonomy" id="47425"/>
    <lineage>
        <taxon>Eukaryota</taxon>
        <taxon>Fungi</taxon>
        <taxon>Dikarya</taxon>
        <taxon>Basidiomycota</taxon>
        <taxon>Agaricomycotina</taxon>
        <taxon>Agaricomycetes</taxon>
        <taxon>Agaricomycetidae</taxon>
        <taxon>Agaricales</taxon>
        <taxon>Marasmiineae</taxon>
        <taxon>Physalacriaceae</taxon>
        <taxon>Armillaria</taxon>
    </lineage>
</organism>
<dbReference type="SMART" id="SM00906">
    <property type="entry name" value="Fungal_trans"/>
    <property type="match status" value="1"/>
</dbReference>
<dbReference type="InterPro" id="IPR001138">
    <property type="entry name" value="Zn2Cys6_DnaBD"/>
</dbReference>
<dbReference type="Proteomes" id="UP001175226">
    <property type="component" value="Unassembled WGS sequence"/>
</dbReference>
<feature type="domain" description="Zn(2)-C6 fungal-type" evidence="4">
    <location>
        <begin position="2"/>
        <end position="47"/>
    </location>
</feature>
<evidence type="ECO:0000313" key="7">
    <source>
        <dbReference type="Proteomes" id="UP001175226"/>
    </source>
</evidence>
<evidence type="ECO:0000256" key="2">
    <source>
        <dbReference type="ARBA" id="ARBA00023242"/>
    </source>
</evidence>
<dbReference type="InterPro" id="IPR036864">
    <property type="entry name" value="Zn2-C6_fun-type_DNA-bd_sf"/>
</dbReference>
<feature type="domain" description="Xylanolytic transcriptional activator regulatory" evidence="5">
    <location>
        <begin position="329"/>
        <end position="402"/>
    </location>
</feature>
<evidence type="ECO:0000256" key="1">
    <source>
        <dbReference type="ARBA" id="ARBA00022723"/>
    </source>
</evidence>
<feature type="non-terminal residue" evidence="6">
    <location>
        <position position="1"/>
    </location>
</feature>
<dbReference type="SUPFAM" id="SSF57701">
    <property type="entry name" value="Zn2/Cys6 DNA-binding domain"/>
    <property type="match status" value="1"/>
</dbReference>
<dbReference type="GO" id="GO:0006351">
    <property type="term" value="P:DNA-templated transcription"/>
    <property type="evidence" value="ECO:0007669"/>
    <property type="project" value="InterPro"/>
</dbReference>
<dbReference type="CDD" id="cd00067">
    <property type="entry name" value="GAL4"/>
    <property type="match status" value="1"/>
</dbReference>
<dbReference type="InterPro" id="IPR050987">
    <property type="entry name" value="AtrR-like"/>
</dbReference>
<comment type="caution">
    <text evidence="6">The sequence shown here is derived from an EMBL/GenBank/DDBJ whole genome shotgun (WGS) entry which is preliminary data.</text>
</comment>
<keyword evidence="2" id="KW-0539">Nucleus</keyword>
<dbReference type="GO" id="GO:0000981">
    <property type="term" value="F:DNA-binding transcription factor activity, RNA polymerase II-specific"/>
    <property type="evidence" value="ECO:0007669"/>
    <property type="project" value="InterPro"/>
</dbReference>
<dbReference type="PANTHER" id="PTHR46910:SF38">
    <property type="entry name" value="ZN(2)-C6 FUNGAL-TYPE DOMAIN-CONTAINING PROTEIN"/>
    <property type="match status" value="1"/>
</dbReference>
<dbReference type="CDD" id="cd12148">
    <property type="entry name" value="fungal_TF_MHR"/>
    <property type="match status" value="1"/>
</dbReference>
<proteinExistence type="predicted"/>
<dbReference type="Gene3D" id="4.10.240.10">
    <property type="entry name" value="Zn(2)-C6 fungal-type DNA-binding domain"/>
    <property type="match status" value="1"/>
</dbReference>
<protein>
    <submittedName>
        <fullName evidence="6">Fungal-specific transcription factor domain-containing protein</fullName>
    </submittedName>
</protein>